<organism evidence="1 2">
    <name type="scientific">Hyella patelloides LEGE 07179</name>
    <dbReference type="NCBI Taxonomy" id="945734"/>
    <lineage>
        <taxon>Bacteria</taxon>
        <taxon>Bacillati</taxon>
        <taxon>Cyanobacteriota</taxon>
        <taxon>Cyanophyceae</taxon>
        <taxon>Pleurocapsales</taxon>
        <taxon>Hyellaceae</taxon>
        <taxon>Hyella</taxon>
    </lineage>
</organism>
<reference evidence="1 2" key="1">
    <citation type="submission" date="2019-01" db="EMBL/GenBank/DDBJ databases">
        <authorList>
            <person name="Brito A."/>
        </authorList>
    </citation>
    <scope>NUCLEOTIDE SEQUENCE [LARGE SCALE GENOMIC DNA]</scope>
    <source>
        <strain evidence="1">1</strain>
    </source>
</reference>
<keyword evidence="2" id="KW-1185">Reference proteome</keyword>
<evidence type="ECO:0000313" key="1">
    <source>
        <dbReference type="EMBL" id="VEP15163.1"/>
    </source>
</evidence>
<name>A0A563VUS4_9CYAN</name>
<proteinExistence type="predicted"/>
<dbReference type="Proteomes" id="UP000320055">
    <property type="component" value="Unassembled WGS sequence"/>
</dbReference>
<accession>A0A563VUS4</accession>
<dbReference type="EMBL" id="CAACVJ010000237">
    <property type="protein sequence ID" value="VEP15163.1"/>
    <property type="molecule type" value="Genomic_DNA"/>
</dbReference>
<gene>
    <name evidence="1" type="ORF">H1P_3110002</name>
</gene>
<evidence type="ECO:0000313" key="2">
    <source>
        <dbReference type="Proteomes" id="UP000320055"/>
    </source>
</evidence>
<protein>
    <submittedName>
        <fullName evidence="1">Transposase</fullName>
    </submittedName>
</protein>
<dbReference type="AlphaFoldDB" id="A0A563VUS4"/>
<sequence length="150" mass="17194">MEEFAVTISPSELIQFLFLQLNDLPDSRTGLNTTYEIRDLMIAAFSVFFTQCPSFLEHQKLMKKRRGKDNALSLFGLRKIPSDNQIRALLDTIPASTISGAFESVWMWLNENQIINNFKYLDNQILLALDGTEYYSSKKIHCSHLLLSPS</sequence>